<dbReference type="CDD" id="cd05325">
    <property type="entry name" value="carb_red_sniffer_like_SDR_c"/>
    <property type="match status" value="1"/>
</dbReference>
<dbReference type="STRING" id="914237.A0A1E1L5N8"/>
<gene>
    <name evidence="1" type="ORF">RCO7_03939</name>
</gene>
<dbReference type="GO" id="GO:0016616">
    <property type="term" value="F:oxidoreductase activity, acting on the CH-OH group of donors, NAD or NADP as acceptor"/>
    <property type="evidence" value="ECO:0007669"/>
    <property type="project" value="TreeGrafter"/>
</dbReference>
<name>A0A1E1L5N8_9HELO</name>
<dbReference type="PANTHER" id="PTHR45458:SF1">
    <property type="entry name" value="SHORT CHAIN DEHYDROGENASE"/>
    <property type="match status" value="1"/>
</dbReference>
<dbReference type="PANTHER" id="PTHR45458">
    <property type="entry name" value="SHORT-CHAIN DEHYDROGENASE/REDUCTASE SDR"/>
    <property type="match status" value="1"/>
</dbReference>
<dbReference type="InterPro" id="IPR052184">
    <property type="entry name" value="SDR_enzymes"/>
</dbReference>
<comment type="caution">
    <text evidence="1">The sequence shown here is derived from an EMBL/GenBank/DDBJ whole genome shotgun (WGS) entry which is preliminary data.</text>
</comment>
<evidence type="ECO:0000313" key="1">
    <source>
        <dbReference type="EMBL" id="CZT05785.1"/>
    </source>
</evidence>
<organism evidence="1 2">
    <name type="scientific">Rhynchosporium graminicola</name>
    <dbReference type="NCBI Taxonomy" id="2792576"/>
    <lineage>
        <taxon>Eukaryota</taxon>
        <taxon>Fungi</taxon>
        <taxon>Dikarya</taxon>
        <taxon>Ascomycota</taxon>
        <taxon>Pezizomycotina</taxon>
        <taxon>Leotiomycetes</taxon>
        <taxon>Helotiales</taxon>
        <taxon>Ploettnerulaceae</taxon>
        <taxon>Rhynchosporium</taxon>
    </lineage>
</organism>
<reference evidence="2" key="1">
    <citation type="submission" date="2016-03" db="EMBL/GenBank/DDBJ databases">
        <authorList>
            <person name="Ploux O."/>
        </authorList>
    </citation>
    <scope>NUCLEOTIDE SEQUENCE [LARGE SCALE GENOMIC DNA]</scope>
    <source>
        <strain evidence="2">UK7</strain>
    </source>
</reference>
<dbReference type="SUPFAM" id="SSF51735">
    <property type="entry name" value="NAD(P)-binding Rossmann-fold domains"/>
    <property type="match status" value="1"/>
</dbReference>
<dbReference type="PRINTS" id="PR00081">
    <property type="entry name" value="GDHRDH"/>
</dbReference>
<dbReference type="InterPro" id="IPR002347">
    <property type="entry name" value="SDR_fam"/>
</dbReference>
<evidence type="ECO:0008006" key="3">
    <source>
        <dbReference type="Google" id="ProtNLM"/>
    </source>
</evidence>
<keyword evidence="2" id="KW-1185">Reference proteome</keyword>
<accession>A0A1E1L5N8</accession>
<dbReference type="EMBL" id="FJUW01000036">
    <property type="protein sequence ID" value="CZT05785.1"/>
    <property type="molecule type" value="Genomic_DNA"/>
</dbReference>
<protein>
    <recommendedName>
        <fullName evidence="3">C-factor</fullName>
    </recommendedName>
</protein>
<dbReference type="InterPro" id="IPR036291">
    <property type="entry name" value="NAD(P)-bd_dom_sf"/>
</dbReference>
<dbReference type="Pfam" id="PF13561">
    <property type="entry name" value="adh_short_C2"/>
    <property type="match status" value="1"/>
</dbReference>
<evidence type="ECO:0000313" key="2">
    <source>
        <dbReference type="Proteomes" id="UP000178129"/>
    </source>
</evidence>
<sequence length="216" mass="23066">MPGSTLATKTVLIVGANRGMGLAFAQQYAQRGWVVHGTFRKESRGEAAELLKLDCPTYELDFVDEDSINAASKAFGSQPLDLLINCAAGGNGPDKMEDTTAEELTRNLRVTTVNAVITNISSNAGSISDNDSDGNLSYRVAKAALNMVSVSTARELAPEGIACIALHPGWVKTKMSGFTGHMGPDEAVTRMLKVLDGIGMSKTGRFFHRDGQELAW</sequence>
<dbReference type="Proteomes" id="UP000178129">
    <property type="component" value="Unassembled WGS sequence"/>
</dbReference>
<dbReference type="Gene3D" id="3.40.50.720">
    <property type="entry name" value="NAD(P)-binding Rossmann-like Domain"/>
    <property type="match status" value="2"/>
</dbReference>
<proteinExistence type="predicted"/>
<dbReference type="InParanoid" id="A0A1E1L5N8"/>
<dbReference type="AlphaFoldDB" id="A0A1E1L5N8"/>